<accession>A0A5M4B3L6</accession>
<dbReference type="AlphaFoldDB" id="A0A5M4B3L6"/>
<dbReference type="InterPro" id="IPR003593">
    <property type="entry name" value="AAA+_ATPase"/>
</dbReference>
<evidence type="ECO:0000259" key="4">
    <source>
        <dbReference type="PROSITE" id="PS50893"/>
    </source>
</evidence>
<keyword evidence="3" id="KW-0067">ATP-binding</keyword>
<dbReference type="Gene3D" id="3.40.50.300">
    <property type="entry name" value="P-loop containing nucleotide triphosphate hydrolases"/>
    <property type="match status" value="1"/>
</dbReference>
<feature type="domain" description="ABC transporter" evidence="4">
    <location>
        <begin position="127"/>
        <end position="338"/>
    </location>
</feature>
<evidence type="ECO:0000313" key="6">
    <source>
        <dbReference type="Proteomes" id="UP000391834"/>
    </source>
</evidence>
<dbReference type="RefSeq" id="WP_025865782.1">
    <property type="nucleotide sequence ID" value="NZ_BLAX01000001.1"/>
</dbReference>
<dbReference type="Pfam" id="PF00005">
    <property type="entry name" value="ABC_tran"/>
    <property type="match status" value="1"/>
</dbReference>
<dbReference type="InterPro" id="IPR050153">
    <property type="entry name" value="Metal_Ion_Import_ABC"/>
</dbReference>
<dbReference type="InterPro" id="IPR037081">
    <property type="entry name" value="Hyp_TM1506"/>
</dbReference>
<evidence type="ECO:0000313" key="5">
    <source>
        <dbReference type="EMBL" id="GET34694.1"/>
    </source>
</evidence>
<dbReference type="InterPro" id="IPR003439">
    <property type="entry name" value="ABC_transporter-like_ATP-bd"/>
</dbReference>
<dbReference type="InterPro" id="IPR015067">
    <property type="entry name" value="DUF1893_TM1506-like"/>
</dbReference>
<evidence type="ECO:0000256" key="3">
    <source>
        <dbReference type="ARBA" id="ARBA00022840"/>
    </source>
</evidence>
<name>A0A5M4B3L6_9BACT</name>
<dbReference type="SMART" id="SM00382">
    <property type="entry name" value="AAA"/>
    <property type="match status" value="1"/>
</dbReference>
<organism evidence="5 6">
    <name type="scientific">Prolixibacter bellariivorans</name>
    <dbReference type="NCBI Taxonomy" id="314319"/>
    <lineage>
        <taxon>Bacteria</taxon>
        <taxon>Pseudomonadati</taxon>
        <taxon>Bacteroidota</taxon>
        <taxon>Bacteroidia</taxon>
        <taxon>Marinilabiliales</taxon>
        <taxon>Prolixibacteraceae</taxon>
        <taxon>Prolixibacter</taxon>
    </lineage>
</organism>
<dbReference type="Proteomes" id="UP000391834">
    <property type="component" value="Unassembled WGS sequence"/>
</dbReference>
<dbReference type="PROSITE" id="PS50893">
    <property type="entry name" value="ABC_TRANSPORTER_2"/>
    <property type="match status" value="1"/>
</dbReference>
<evidence type="ECO:0000256" key="1">
    <source>
        <dbReference type="ARBA" id="ARBA00022448"/>
    </source>
</evidence>
<reference evidence="5 6" key="1">
    <citation type="submission" date="2019-10" db="EMBL/GenBank/DDBJ databases">
        <title>Prolixibacter strains distinguished by the presence of nitrate reductase genes were adept at nitrate-dependent anaerobic corrosion of metallic iron and carbon steel.</title>
        <authorList>
            <person name="Iino T."/>
            <person name="Shono N."/>
            <person name="Ito K."/>
            <person name="Nakamura R."/>
            <person name="Sueoka K."/>
            <person name="Harayama S."/>
            <person name="Ohkuma M."/>
        </authorList>
    </citation>
    <scope>NUCLEOTIDE SEQUENCE [LARGE SCALE GENOMIC DNA]</scope>
    <source>
        <strain evidence="5 6">JCM 13498</strain>
    </source>
</reference>
<dbReference type="Pfam" id="PF08973">
    <property type="entry name" value="TM1506"/>
    <property type="match status" value="1"/>
</dbReference>
<dbReference type="GO" id="GO:0005524">
    <property type="term" value="F:ATP binding"/>
    <property type="evidence" value="ECO:0007669"/>
    <property type="project" value="UniProtKB-KW"/>
</dbReference>
<dbReference type="PANTHER" id="PTHR42734">
    <property type="entry name" value="METAL TRANSPORT SYSTEM ATP-BINDING PROTEIN TM_0124-RELATED"/>
    <property type="match status" value="1"/>
</dbReference>
<proteinExistence type="predicted"/>
<evidence type="ECO:0000256" key="2">
    <source>
        <dbReference type="ARBA" id="ARBA00022741"/>
    </source>
</evidence>
<dbReference type="InterPro" id="IPR016193">
    <property type="entry name" value="Cytidine_deaminase-like"/>
</dbReference>
<dbReference type="InterPro" id="IPR017871">
    <property type="entry name" value="ABC_transporter-like_CS"/>
</dbReference>
<keyword evidence="6" id="KW-1185">Reference proteome</keyword>
<dbReference type="PROSITE" id="PS00211">
    <property type="entry name" value="ABC_TRANSPORTER_1"/>
    <property type="match status" value="1"/>
</dbReference>
<dbReference type="SUPFAM" id="SSF53927">
    <property type="entry name" value="Cytidine deaminase-like"/>
    <property type="match status" value="1"/>
</dbReference>
<keyword evidence="1" id="KW-0813">Transport</keyword>
<dbReference type="InterPro" id="IPR027417">
    <property type="entry name" value="P-loop_NTPase"/>
</dbReference>
<protein>
    <recommendedName>
        <fullName evidence="4">ABC transporter domain-containing protein</fullName>
    </recommendedName>
</protein>
<dbReference type="SUPFAM" id="SSF52540">
    <property type="entry name" value="P-loop containing nucleoside triphosphate hydrolases"/>
    <property type="match status" value="1"/>
</dbReference>
<gene>
    <name evidence="5" type="ORF">PbJCM13498_35570</name>
</gene>
<comment type="caution">
    <text evidence="5">The sequence shown here is derived from an EMBL/GenBank/DDBJ whole genome shotgun (WGS) entry which is preliminary data.</text>
</comment>
<sequence length="339" mass="38145">MEHSLIVRRGEEIVFTSNEHWLHPLFELEDYLKGKNIPPSELFVRDKIAGKAAACLMVRLGVTRCRVELLSERAIPVFRAHGVEFSYGELVEHIQCRTEDLITDAMSIDDAYLFLRKRAGRVQGLPVKIENLTVDIGRKSILEDLSLELGRGEQLVIHGANGTGKTTLLRTLLGFIQPVQGTIRIGDINVGSNEWRQNRSLVGYVHQENVKNTFPISAEEVAAIGLSERKLSSKEIAYRVEVAMRRTGCFHLARQSYHSLSGGEKQRISLARCLCQNARVLLFDEPTSFLDSSGKEDLLELLNELSSTEAPTMILVSHETAWLDQLNWPRKELKGGRLC</sequence>
<keyword evidence="2" id="KW-0547">Nucleotide-binding</keyword>
<dbReference type="GO" id="GO:0016887">
    <property type="term" value="F:ATP hydrolysis activity"/>
    <property type="evidence" value="ECO:0007669"/>
    <property type="project" value="InterPro"/>
</dbReference>
<dbReference type="Gene3D" id="3.40.140.30">
    <property type="entry name" value="Hypothetical protein TM1506"/>
    <property type="match status" value="1"/>
</dbReference>
<dbReference type="EMBL" id="BLAX01000001">
    <property type="protein sequence ID" value="GET34694.1"/>
    <property type="molecule type" value="Genomic_DNA"/>
</dbReference>
<dbReference type="OrthoDB" id="9787851at2"/>